<gene>
    <name evidence="2" type="ORF">bsdtw1_03429</name>
</gene>
<dbReference type="InterPro" id="IPR003607">
    <property type="entry name" value="HD/PDEase_dom"/>
</dbReference>
<dbReference type="PANTHER" id="PTHR43155">
    <property type="entry name" value="CYCLIC DI-GMP PHOSPHODIESTERASE PA4108-RELATED"/>
    <property type="match status" value="1"/>
</dbReference>
<organism evidence="2 3">
    <name type="scientific">Clostridium fungisolvens</name>
    <dbReference type="NCBI Taxonomy" id="1604897"/>
    <lineage>
        <taxon>Bacteria</taxon>
        <taxon>Bacillati</taxon>
        <taxon>Bacillota</taxon>
        <taxon>Clostridia</taxon>
        <taxon>Eubacteriales</taxon>
        <taxon>Clostridiaceae</taxon>
        <taxon>Clostridium</taxon>
    </lineage>
</organism>
<feature type="domain" description="HD-GYP" evidence="1">
    <location>
        <begin position="226"/>
        <end position="411"/>
    </location>
</feature>
<dbReference type="CDD" id="cd00077">
    <property type="entry name" value="HDc"/>
    <property type="match status" value="2"/>
</dbReference>
<dbReference type="Proteomes" id="UP000580568">
    <property type="component" value="Unassembled WGS sequence"/>
</dbReference>
<dbReference type="EMBL" id="BLZR01000001">
    <property type="protein sequence ID" value="GFP77312.1"/>
    <property type="molecule type" value="Genomic_DNA"/>
</dbReference>
<dbReference type="InterPro" id="IPR037522">
    <property type="entry name" value="HD_GYP_dom"/>
</dbReference>
<sequence length="411" mass="46696">MQVSIDTIIPALSITVSLAEKSVEKVVRENLNGVTIQDIVFDDYTYHSKRAAYIALELGNALQLDEDTYKDLYMCSLLHDIGYGNVLYKNYSVDEIIGIHCLEGSNIVKHIPKICYLSDAILYHHEHWDGNGVFQKKETEIPIISQILRMSDIIDSEYNTHAPYFEQKDKIKGLISDNVNRIFSQHIYEAFLKISSADEFWLNLENNRYLDLVIKHLIPPIDIKLNMQELINIGEIFADMIDAKSEFTAMHSRGIAELAYMVSKHIGYDDEKCLKMKLAGLFHDIGKLAIPSKILDKNGPLDGDEFSRIKSHAYFTRLILDSMDGIEEISNWASNHHEKLNGNGYPRGISGDLLSEECRVMAVCDIYQALTEDRPYRKGMNKDMAFCILDTMVEDGSICKIAVENLKNALG</sequence>
<reference evidence="2 3" key="1">
    <citation type="submission" date="2020-07" db="EMBL/GenBank/DDBJ databases">
        <title>A new beta-1,3-glucan-decomposing anaerobic bacterium isolated from anoxic soil subjected to biological soil disinfestation.</title>
        <authorList>
            <person name="Ueki A."/>
            <person name="Tonouchi A."/>
        </authorList>
    </citation>
    <scope>NUCLEOTIDE SEQUENCE [LARGE SCALE GENOMIC DNA]</scope>
    <source>
        <strain evidence="2 3">TW1</strain>
    </source>
</reference>
<dbReference type="Gene3D" id="1.10.3210.10">
    <property type="entry name" value="Hypothetical protein af1432"/>
    <property type="match status" value="2"/>
</dbReference>
<dbReference type="PANTHER" id="PTHR43155:SF1">
    <property type="entry name" value="3'3'-CGAMP-SPECIFIC PHOSPHODIESTERASE 1"/>
    <property type="match status" value="1"/>
</dbReference>
<evidence type="ECO:0000313" key="3">
    <source>
        <dbReference type="Proteomes" id="UP000580568"/>
    </source>
</evidence>
<accession>A0A6V8SL82</accession>
<dbReference type="AlphaFoldDB" id="A0A6V8SL82"/>
<dbReference type="Pfam" id="PF01966">
    <property type="entry name" value="HD"/>
    <property type="match status" value="1"/>
</dbReference>
<evidence type="ECO:0000313" key="2">
    <source>
        <dbReference type="EMBL" id="GFP77312.1"/>
    </source>
</evidence>
<dbReference type="RefSeq" id="WP_183278693.1">
    <property type="nucleotide sequence ID" value="NZ_BLZR01000001.1"/>
</dbReference>
<dbReference type="SMART" id="SM00471">
    <property type="entry name" value="HDc"/>
    <property type="match status" value="2"/>
</dbReference>
<dbReference type="PROSITE" id="PS51832">
    <property type="entry name" value="HD_GYP"/>
    <property type="match status" value="1"/>
</dbReference>
<dbReference type="Pfam" id="PF13487">
    <property type="entry name" value="HD_5"/>
    <property type="match status" value="1"/>
</dbReference>
<name>A0A6V8SL82_9CLOT</name>
<comment type="caution">
    <text evidence="2">The sequence shown here is derived from an EMBL/GenBank/DDBJ whole genome shotgun (WGS) entry which is preliminary data.</text>
</comment>
<keyword evidence="3" id="KW-1185">Reference proteome</keyword>
<dbReference type="SUPFAM" id="SSF109604">
    <property type="entry name" value="HD-domain/PDEase-like"/>
    <property type="match status" value="2"/>
</dbReference>
<dbReference type="InterPro" id="IPR006674">
    <property type="entry name" value="HD_domain"/>
</dbReference>
<protein>
    <submittedName>
        <fullName evidence="2">3'3'-cGAMP-specific phosphodiesterase 1</fullName>
    </submittedName>
</protein>
<evidence type="ECO:0000259" key="1">
    <source>
        <dbReference type="PROSITE" id="PS51832"/>
    </source>
</evidence>
<proteinExistence type="predicted"/>